<evidence type="ECO:0000256" key="2">
    <source>
        <dbReference type="ARBA" id="ARBA00010930"/>
    </source>
</evidence>
<organism evidence="14 15">
    <name type="scientific">Thermodesulfobacterium geofontis</name>
    <dbReference type="NCBI Taxonomy" id="1295609"/>
    <lineage>
        <taxon>Bacteria</taxon>
        <taxon>Pseudomonadati</taxon>
        <taxon>Thermodesulfobacteriota</taxon>
        <taxon>Thermodesulfobacteria</taxon>
        <taxon>Thermodesulfobacteriales</taxon>
        <taxon>Thermodesulfobacteriaceae</taxon>
        <taxon>Thermodesulfobacterium</taxon>
    </lineage>
</organism>
<feature type="domain" description="Carrier" evidence="12">
    <location>
        <begin position="1"/>
        <end position="76"/>
    </location>
</feature>
<keyword evidence="3 9" id="KW-0596">Phosphopantetheine</keyword>
<dbReference type="PANTHER" id="PTHR20863">
    <property type="entry name" value="ACYL CARRIER PROTEIN"/>
    <property type="match status" value="1"/>
</dbReference>
<comment type="pathway">
    <text evidence="1 9 11">Lipid metabolism; fatty acid biosynthesis.</text>
</comment>
<dbReference type="GO" id="GO:0005829">
    <property type="term" value="C:cytosol"/>
    <property type="evidence" value="ECO:0007669"/>
    <property type="project" value="TreeGrafter"/>
</dbReference>
<evidence type="ECO:0000256" key="6">
    <source>
        <dbReference type="ARBA" id="ARBA00022832"/>
    </source>
</evidence>
<dbReference type="FunFam" id="1.10.1200.10:FF:000003">
    <property type="entry name" value="Acyl carrier protein"/>
    <property type="match status" value="1"/>
</dbReference>
<evidence type="ECO:0000256" key="1">
    <source>
        <dbReference type="ARBA" id="ARBA00005194"/>
    </source>
</evidence>
<dbReference type="SUPFAM" id="SSF47336">
    <property type="entry name" value="ACP-like"/>
    <property type="match status" value="1"/>
</dbReference>
<evidence type="ECO:0000256" key="10">
    <source>
        <dbReference type="NCBIfam" id="TIGR00517"/>
    </source>
</evidence>
<dbReference type="Gene3D" id="1.10.1200.10">
    <property type="entry name" value="ACP-like"/>
    <property type="match status" value="1"/>
</dbReference>
<dbReference type="GO" id="GO:0016020">
    <property type="term" value="C:membrane"/>
    <property type="evidence" value="ECO:0007669"/>
    <property type="project" value="GOC"/>
</dbReference>
<evidence type="ECO:0000313" key="15">
    <source>
        <dbReference type="Proteomes" id="UP000235460"/>
    </source>
</evidence>
<comment type="PTM">
    <text evidence="9">4'-phosphopantetheine is transferred from CoA to a specific serine of apo-ACP by AcpS. This modification is essential for activity because fatty acids are bound in thioester linkage to the sulfhydryl of the prosthetic group.</text>
</comment>
<dbReference type="PANTHER" id="PTHR20863:SF76">
    <property type="entry name" value="CARRIER DOMAIN-CONTAINING PROTEIN"/>
    <property type="match status" value="1"/>
</dbReference>
<comment type="subcellular location">
    <subcellularLocation>
        <location evidence="9">Cytoplasm</location>
    </subcellularLocation>
</comment>
<keyword evidence="4 9" id="KW-0444">Lipid biosynthesis</keyword>
<comment type="function">
    <text evidence="9 11">Carrier of the growing fatty acid chain in fatty acid biosynthesis.</text>
</comment>
<dbReference type="GO" id="GO:0000036">
    <property type="term" value="F:acyl carrier activity"/>
    <property type="evidence" value="ECO:0007669"/>
    <property type="project" value="UniProtKB-UniRule"/>
</dbReference>
<gene>
    <name evidence="9 14" type="primary">acpP</name>
    <name evidence="14" type="ORF">C0190_00040</name>
</gene>
<proteinExistence type="inferred from homology"/>
<evidence type="ECO:0000256" key="9">
    <source>
        <dbReference type="HAMAP-Rule" id="MF_01217"/>
    </source>
</evidence>
<protein>
    <recommendedName>
        <fullName evidence="9 10">Acyl carrier protein</fullName>
        <shortName evidence="9">ACP</shortName>
    </recommendedName>
</protein>
<dbReference type="NCBIfam" id="NF002150">
    <property type="entry name" value="PRK00982.1-4"/>
    <property type="match status" value="1"/>
</dbReference>
<dbReference type="PROSITE" id="PS50883">
    <property type="entry name" value="EAL"/>
    <property type="match status" value="1"/>
</dbReference>
<name>A0A2N7PQM7_9BACT</name>
<evidence type="ECO:0000256" key="4">
    <source>
        <dbReference type="ARBA" id="ARBA00022516"/>
    </source>
</evidence>
<dbReference type="EMBL" id="PNIK01000001">
    <property type="protein sequence ID" value="PMP69238.1"/>
    <property type="molecule type" value="Genomic_DNA"/>
</dbReference>
<dbReference type="InterPro" id="IPR009081">
    <property type="entry name" value="PP-bd_ACP"/>
</dbReference>
<dbReference type="NCBIfam" id="TIGR00517">
    <property type="entry name" value="acyl_carrier"/>
    <property type="match status" value="1"/>
</dbReference>
<dbReference type="Pfam" id="PF00550">
    <property type="entry name" value="PP-binding"/>
    <property type="match status" value="1"/>
</dbReference>
<evidence type="ECO:0000256" key="7">
    <source>
        <dbReference type="ARBA" id="ARBA00023098"/>
    </source>
</evidence>
<comment type="PTM">
    <text evidence="11">4'-phosphopantetheine is transferred from CoA to a specific serine of apo-ACP by acpS.</text>
</comment>
<keyword evidence="7 9" id="KW-0443">Lipid metabolism</keyword>
<dbReference type="HAMAP" id="MF_01217">
    <property type="entry name" value="Acyl_carrier"/>
    <property type="match status" value="1"/>
</dbReference>
<dbReference type="NCBIfam" id="NF002151">
    <property type="entry name" value="PRK00982.1-5"/>
    <property type="match status" value="1"/>
</dbReference>
<dbReference type="UniPathway" id="UPA00094"/>
<keyword evidence="9" id="KW-0963">Cytoplasm</keyword>
<dbReference type="InterPro" id="IPR006162">
    <property type="entry name" value="Ppantetheine_attach_site"/>
</dbReference>
<evidence type="ECO:0000256" key="3">
    <source>
        <dbReference type="ARBA" id="ARBA00022450"/>
    </source>
</evidence>
<keyword evidence="5 9" id="KW-0597">Phosphoprotein</keyword>
<dbReference type="Proteomes" id="UP000235460">
    <property type="component" value="Unassembled WGS sequence"/>
</dbReference>
<evidence type="ECO:0000259" key="13">
    <source>
        <dbReference type="PROSITE" id="PS50883"/>
    </source>
</evidence>
<comment type="similarity">
    <text evidence="2 9">Belongs to the acyl carrier protein (ACP) family.</text>
</comment>
<evidence type="ECO:0000256" key="5">
    <source>
        <dbReference type="ARBA" id="ARBA00022553"/>
    </source>
</evidence>
<dbReference type="InterPro" id="IPR036736">
    <property type="entry name" value="ACP-like_sf"/>
</dbReference>
<dbReference type="PROSITE" id="PS50075">
    <property type="entry name" value="CARRIER"/>
    <property type="match status" value="1"/>
</dbReference>
<reference evidence="14 15" key="1">
    <citation type="submission" date="2018-01" db="EMBL/GenBank/DDBJ databases">
        <title>Metagenomic assembled genomes from two thermal pools in the Uzon Caldera, Kamchatka, Russia.</title>
        <authorList>
            <person name="Wilkins L."/>
            <person name="Ettinger C."/>
        </authorList>
    </citation>
    <scope>NUCLEOTIDE SEQUENCE [LARGE SCALE GENOMIC DNA]</scope>
    <source>
        <strain evidence="14">ZAV-08</strain>
    </source>
</reference>
<keyword evidence="6 9" id="KW-0276">Fatty acid metabolism</keyword>
<dbReference type="InterPro" id="IPR003231">
    <property type="entry name" value="ACP"/>
</dbReference>
<dbReference type="NCBIfam" id="NF002148">
    <property type="entry name" value="PRK00982.1-2"/>
    <property type="match status" value="1"/>
</dbReference>
<evidence type="ECO:0000256" key="11">
    <source>
        <dbReference type="RuleBase" id="RU003545"/>
    </source>
</evidence>
<dbReference type="GO" id="GO:0009245">
    <property type="term" value="P:lipid A biosynthetic process"/>
    <property type="evidence" value="ECO:0007669"/>
    <property type="project" value="TreeGrafter"/>
</dbReference>
<evidence type="ECO:0000313" key="14">
    <source>
        <dbReference type="EMBL" id="PMP69238.1"/>
    </source>
</evidence>
<dbReference type="InterPro" id="IPR001633">
    <property type="entry name" value="EAL_dom"/>
</dbReference>
<accession>A0A2N7PQM7</accession>
<comment type="caution">
    <text evidence="14">The sequence shown here is derived from an EMBL/GenBank/DDBJ whole genome shotgun (WGS) entry which is preliminary data.</text>
</comment>
<dbReference type="AlphaFoldDB" id="A0A2N7PQM7"/>
<dbReference type="PROSITE" id="PS00012">
    <property type="entry name" value="PHOSPHOPANTETHEINE"/>
    <property type="match status" value="1"/>
</dbReference>
<feature type="modified residue" description="O-(pantetheine 4'-phosphoryl)serine" evidence="9">
    <location>
        <position position="36"/>
    </location>
</feature>
<evidence type="ECO:0000259" key="12">
    <source>
        <dbReference type="PROSITE" id="PS50075"/>
    </source>
</evidence>
<dbReference type="GO" id="GO:0000035">
    <property type="term" value="F:acyl binding"/>
    <property type="evidence" value="ECO:0007669"/>
    <property type="project" value="TreeGrafter"/>
</dbReference>
<evidence type="ECO:0000256" key="8">
    <source>
        <dbReference type="ARBA" id="ARBA00023160"/>
    </source>
</evidence>
<feature type="domain" description="EAL" evidence="13">
    <location>
        <begin position="1"/>
        <end position="79"/>
    </location>
</feature>
<sequence length="79" mass="8873">MSVEEKVIEIISQKLNLSKDQIKLEASFVDDLGADSLDLVELVMAMEEAFGMEVPDEEAEKLRTVKDVIEYIKAKTGQQ</sequence>
<keyword evidence="8 9" id="KW-0275">Fatty acid biosynthesis</keyword>